<accession>A0ABZ1YG52</accession>
<dbReference type="PROSITE" id="PS51318">
    <property type="entry name" value="TAT"/>
    <property type="match status" value="1"/>
</dbReference>
<evidence type="ECO:0000313" key="1">
    <source>
        <dbReference type="EMBL" id="WUU58474.1"/>
    </source>
</evidence>
<keyword evidence="1" id="KW-0614">Plasmid</keyword>
<name>A0ABZ1YG52_9ACTN</name>
<organism evidence="1">
    <name type="scientific">Streptomyces althioticus</name>
    <dbReference type="NCBI Taxonomy" id="83380"/>
    <lineage>
        <taxon>Bacteria</taxon>
        <taxon>Bacillati</taxon>
        <taxon>Actinomycetota</taxon>
        <taxon>Actinomycetes</taxon>
        <taxon>Kitasatosporales</taxon>
        <taxon>Streptomycetaceae</taxon>
        <taxon>Streptomyces</taxon>
        <taxon>Streptomyces althioticus group</taxon>
    </lineage>
</organism>
<reference evidence="1" key="1">
    <citation type="submission" date="2022-10" db="EMBL/GenBank/DDBJ databases">
        <title>The complete genomes of actinobacterial strains from the NBC collection.</title>
        <authorList>
            <person name="Joergensen T.S."/>
            <person name="Alvarez Arevalo M."/>
            <person name="Sterndorff E.B."/>
            <person name="Faurdal D."/>
            <person name="Vuksanovic O."/>
            <person name="Mourched A.-S."/>
            <person name="Charusanti P."/>
            <person name="Shaw S."/>
            <person name="Blin K."/>
            <person name="Weber T."/>
        </authorList>
    </citation>
    <scope>NUCLEOTIDE SEQUENCE [LARGE SCALE GENOMIC DNA]</scope>
    <source>
        <strain evidence="1">NBC 01686</strain>
        <plasmid evidence="1">unnamed1</plasmid>
    </source>
</reference>
<proteinExistence type="predicted"/>
<dbReference type="RefSeq" id="WP_331757837.1">
    <property type="nucleotide sequence ID" value="NZ_CP109208.1"/>
</dbReference>
<sequence>MRNASQQDMAQEDILIDRRHVLSMGAALGTTMLLPGTEAAASAPDLGSLRRRLAVGRAQFRSARYADLTEALPALLRDSLAALAQTTGARQQAVNALLARVHILASELAVKSGDSDEAWDRARCAVAAGESSGDVLVLAEATRICATPLRRQGRAADAVLLLQDMITTLADAASGVPEPPLVTAGGSLALTAAYSAALEGRQTTALSLMDMAADAAARLARTTRARSSGLTTDQVHLYQVGVHHLLGQDITAVRTAQRIHAGALPTSERRARLGTDTARALIAVGDYGRALTALRAVEDAAAEEACRPSVRALTRELLVRRPRLTGLDAFAARTGAGPR</sequence>
<dbReference type="InterPro" id="IPR006311">
    <property type="entry name" value="TAT_signal"/>
</dbReference>
<geneLocation type="plasmid" evidence="1">
    <name>unnamed1</name>
</geneLocation>
<protein>
    <submittedName>
        <fullName evidence="1">Transcriptional regulator</fullName>
    </submittedName>
</protein>
<dbReference type="EMBL" id="CP109208">
    <property type="protein sequence ID" value="WUU58474.1"/>
    <property type="molecule type" value="Genomic_DNA"/>
</dbReference>
<gene>
    <name evidence="1" type="ORF">OIE82_35435</name>
</gene>